<feature type="compositionally biased region" description="Basic and acidic residues" evidence="1">
    <location>
        <begin position="12"/>
        <end position="25"/>
    </location>
</feature>
<evidence type="ECO:0000313" key="3">
    <source>
        <dbReference type="Proteomes" id="UP000008068"/>
    </source>
</evidence>
<evidence type="ECO:0000313" key="2">
    <source>
        <dbReference type="EMBL" id="EGT44401.1"/>
    </source>
</evidence>
<feature type="region of interest" description="Disordered" evidence="1">
    <location>
        <begin position="1"/>
        <end position="25"/>
    </location>
</feature>
<protein>
    <submittedName>
        <fullName evidence="2">Uncharacterized protein</fullName>
    </submittedName>
</protein>
<dbReference type="HOGENOM" id="CLU_2212262_0_0_1"/>
<evidence type="ECO:0000256" key="1">
    <source>
        <dbReference type="SAM" id="MobiDB-lite"/>
    </source>
</evidence>
<gene>
    <name evidence="2" type="ORF">CAEBREN_00272</name>
</gene>
<dbReference type="Proteomes" id="UP000008068">
    <property type="component" value="Unassembled WGS sequence"/>
</dbReference>
<proteinExistence type="predicted"/>
<sequence>MLMDRNLSKKSMIKEPTLDEEMKEKKPVAKKIQKVKYGLKKTSKPVTPPPIITPTLSKGYRIPKKKASAPTPGAMMDSMPLTVIPATAGSLKSIVVKIFCLLSEILQ</sequence>
<name>G0P3Z0_CAEBE</name>
<accession>G0P3Z0</accession>
<dbReference type="InParanoid" id="G0P3Z0"/>
<keyword evidence="3" id="KW-1185">Reference proteome</keyword>
<dbReference type="EMBL" id="GL380055">
    <property type="protein sequence ID" value="EGT44401.1"/>
    <property type="molecule type" value="Genomic_DNA"/>
</dbReference>
<dbReference type="AlphaFoldDB" id="G0P3Z0"/>
<organism evidence="3">
    <name type="scientific">Caenorhabditis brenneri</name>
    <name type="common">Nematode worm</name>
    <dbReference type="NCBI Taxonomy" id="135651"/>
    <lineage>
        <taxon>Eukaryota</taxon>
        <taxon>Metazoa</taxon>
        <taxon>Ecdysozoa</taxon>
        <taxon>Nematoda</taxon>
        <taxon>Chromadorea</taxon>
        <taxon>Rhabditida</taxon>
        <taxon>Rhabditina</taxon>
        <taxon>Rhabditomorpha</taxon>
        <taxon>Rhabditoidea</taxon>
        <taxon>Rhabditidae</taxon>
        <taxon>Peloderinae</taxon>
        <taxon>Caenorhabditis</taxon>
    </lineage>
</organism>
<reference evidence="3" key="1">
    <citation type="submission" date="2011-07" db="EMBL/GenBank/DDBJ databases">
        <authorList>
            <consortium name="Caenorhabditis brenneri Sequencing and Analysis Consortium"/>
            <person name="Wilson R.K."/>
        </authorList>
    </citation>
    <scope>NUCLEOTIDE SEQUENCE [LARGE SCALE GENOMIC DNA]</scope>
    <source>
        <strain evidence="3">PB2801</strain>
    </source>
</reference>